<dbReference type="PROSITE" id="PS50222">
    <property type="entry name" value="EF_HAND_2"/>
    <property type="match status" value="1"/>
</dbReference>
<organism evidence="3 4">
    <name type="scientific">Rhodovulum sulfidophilum</name>
    <name type="common">Rhodobacter sulfidophilus</name>
    <dbReference type="NCBI Taxonomy" id="35806"/>
    <lineage>
        <taxon>Bacteria</taxon>
        <taxon>Pseudomonadati</taxon>
        <taxon>Pseudomonadota</taxon>
        <taxon>Alphaproteobacteria</taxon>
        <taxon>Rhodobacterales</taxon>
        <taxon>Paracoccaceae</taxon>
        <taxon>Rhodovulum</taxon>
    </lineage>
</organism>
<dbReference type="Proteomes" id="UP000064912">
    <property type="component" value="Chromosome"/>
</dbReference>
<dbReference type="InterPro" id="IPR002048">
    <property type="entry name" value="EF_hand_dom"/>
</dbReference>
<evidence type="ECO:0000313" key="3">
    <source>
        <dbReference type="EMBL" id="BAQ67949.1"/>
    </source>
</evidence>
<evidence type="ECO:0000259" key="2">
    <source>
        <dbReference type="PROSITE" id="PS50222"/>
    </source>
</evidence>
<dbReference type="EMBL" id="AP014800">
    <property type="protein sequence ID" value="BAQ67949.1"/>
    <property type="molecule type" value="Genomic_DNA"/>
</dbReference>
<keyword evidence="1" id="KW-0732">Signal</keyword>
<dbReference type="GO" id="GO:0005509">
    <property type="term" value="F:calcium ion binding"/>
    <property type="evidence" value="ECO:0007669"/>
    <property type="project" value="InterPro"/>
</dbReference>
<dbReference type="Pfam" id="PF13202">
    <property type="entry name" value="EF-hand_5"/>
    <property type="match status" value="1"/>
</dbReference>
<feature type="domain" description="EF-hand" evidence="2">
    <location>
        <begin position="49"/>
        <end position="84"/>
    </location>
</feature>
<protein>
    <recommendedName>
        <fullName evidence="2">EF-hand domain-containing protein</fullName>
    </recommendedName>
</protein>
<dbReference type="PROSITE" id="PS00018">
    <property type="entry name" value="EF_HAND_1"/>
    <property type="match status" value="1"/>
</dbReference>
<dbReference type="Gene3D" id="1.10.238.10">
    <property type="entry name" value="EF-hand"/>
    <property type="match status" value="1"/>
</dbReference>
<dbReference type="SUPFAM" id="SSF47473">
    <property type="entry name" value="EF-hand"/>
    <property type="match status" value="1"/>
</dbReference>
<accession>A0A0D6AZR7</accession>
<dbReference type="InterPro" id="IPR011992">
    <property type="entry name" value="EF-hand-dom_pair"/>
</dbReference>
<feature type="chain" id="PRO_5002300923" description="EF-hand domain-containing protein" evidence="1">
    <location>
        <begin position="26"/>
        <end position="147"/>
    </location>
</feature>
<reference evidence="3 4" key="1">
    <citation type="submission" date="2015-02" db="EMBL/GenBank/DDBJ databases">
        <title>Genome sequene of Rhodovulum sulfidophilum DSM 2351.</title>
        <authorList>
            <person name="Nagao N."/>
        </authorList>
    </citation>
    <scope>NUCLEOTIDE SEQUENCE [LARGE SCALE GENOMIC DNA]</scope>
    <source>
        <strain evidence="3 4">DSM 2351</strain>
    </source>
</reference>
<gene>
    <name evidence="3" type="ORF">NHU_00781</name>
</gene>
<dbReference type="PATRIC" id="fig|35806.4.peg.799"/>
<dbReference type="AlphaFoldDB" id="A0A0D6AZR7"/>
<proteinExistence type="predicted"/>
<feature type="signal peptide" evidence="1">
    <location>
        <begin position="1"/>
        <end position="25"/>
    </location>
</feature>
<dbReference type="InterPro" id="IPR018247">
    <property type="entry name" value="EF_Hand_1_Ca_BS"/>
</dbReference>
<dbReference type="KEGG" id="rsu:NHU_00781"/>
<evidence type="ECO:0000313" key="4">
    <source>
        <dbReference type="Proteomes" id="UP000064912"/>
    </source>
</evidence>
<name>A0A0D6AZR7_RHOSU</name>
<evidence type="ECO:0000256" key="1">
    <source>
        <dbReference type="SAM" id="SignalP"/>
    </source>
</evidence>
<sequence length="147" mass="16491">MRRPTLSVLALSGFALALAAGAASADTQRAPILYEKWDADRSGTISRFELQSQARRIFAEFDTNGDRHLDAVEAAGFDRARGPLAYFRGQEAEERKVVVKGQKLMRNDLDGNDLIELAEFRLAAYEWFAMHDRDGDGRLTLWDVSAR</sequence>